<dbReference type="EMBL" id="PXOH01000037">
    <property type="protein sequence ID" value="PSF32487.1"/>
    <property type="molecule type" value="Genomic_DNA"/>
</dbReference>
<dbReference type="RefSeq" id="WP_106458984.1">
    <property type="nucleotide sequence ID" value="NZ_PXOH01000037.1"/>
</dbReference>
<organism evidence="3 4">
    <name type="scientific">Aphanothece hegewaldii CCALA 016</name>
    <dbReference type="NCBI Taxonomy" id="2107694"/>
    <lineage>
        <taxon>Bacteria</taxon>
        <taxon>Bacillati</taxon>
        <taxon>Cyanobacteriota</taxon>
        <taxon>Cyanophyceae</taxon>
        <taxon>Oscillatoriophycideae</taxon>
        <taxon>Chroococcales</taxon>
        <taxon>Aphanothecaceae</taxon>
        <taxon>Aphanothece</taxon>
    </lineage>
</organism>
<dbReference type="GO" id="GO:0006402">
    <property type="term" value="P:mRNA catabolic process"/>
    <property type="evidence" value="ECO:0007669"/>
    <property type="project" value="TreeGrafter"/>
</dbReference>
<keyword evidence="4" id="KW-1185">Reference proteome</keyword>
<proteinExistence type="inferred from homology"/>
<gene>
    <name evidence="3" type="ORF">C7H19_21575</name>
</gene>
<dbReference type="PANTHER" id="PTHR33988">
    <property type="entry name" value="ENDORIBONUCLEASE MAZF-RELATED"/>
    <property type="match status" value="1"/>
</dbReference>
<evidence type="ECO:0000256" key="1">
    <source>
        <dbReference type="ARBA" id="ARBA00007521"/>
    </source>
</evidence>
<dbReference type="PANTHER" id="PTHR33988:SF3">
    <property type="entry name" value="ENDORIBONUCLEASE TOXIN CHPB-RELATED"/>
    <property type="match status" value="1"/>
</dbReference>
<keyword evidence="3" id="KW-0540">Nuclease</keyword>
<evidence type="ECO:0000313" key="4">
    <source>
        <dbReference type="Proteomes" id="UP000239001"/>
    </source>
</evidence>
<protein>
    <submittedName>
        <fullName evidence="3">mRNA-degrading endonuclease</fullName>
    </submittedName>
</protein>
<dbReference type="AlphaFoldDB" id="A0A2T1LSA4"/>
<keyword evidence="3" id="KW-0378">Hydrolase</keyword>
<comment type="similarity">
    <text evidence="1">Belongs to the PemK/MazF family.</text>
</comment>
<accession>A0A2T1LSA4</accession>
<sequence>MVKIEGRIPERGDIIRLQLDPRTGSEQAGYRPAIVISPFAYNQVSKLILICPITSRQKSWSFEVELPDLMQTYGVILVDQIRTVDCDARKATFIEKAPLELINEVLGKLGTLVS</sequence>
<reference evidence="3 4" key="2">
    <citation type="submission" date="2018-03" db="EMBL/GenBank/DDBJ databases">
        <authorList>
            <person name="Keele B.F."/>
        </authorList>
    </citation>
    <scope>NUCLEOTIDE SEQUENCE [LARGE SCALE GENOMIC DNA]</scope>
    <source>
        <strain evidence="3 4">CCALA 016</strain>
    </source>
</reference>
<dbReference type="InterPro" id="IPR011067">
    <property type="entry name" value="Plasmid_toxin/cell-grow_inhib"/>
</dbReference>
<dbReference type="InterPro" id="IPR003477">
    <property type="entry name" value="PemK-like"/>
</dbReference>
<comment type="caution">
    <text evidence="3">The sequence shown here is derived from an EMBL/GenBank/DDBJ whole genome shotgun (WGS) entry which is preliminary data.</text>
</comment>
<dbReference type="GO" id="GO:0004521">
    <property type="term" value="F:RNA endonuclease activity"/>
    <property type="evidence" value="ECO:0007669"/>
    <property type="project" value="TreeGrafter"/>
</dbReference>
<reference evidence="3 4" key="1">
    <citation type="submission" date="2018-03" db="EMBL/GenBank/DDBJ databases">
        <title>The ancient ancestry and fast evolution of plastids.</title>
        <authorList>
            <person name="Moore K.R."/>
            <person name="Magnabosco C."/>
            <person name="Momper L."/>
            <person name="Gold D.A."/>
            <person name="Bosak T."/>
            <person name="Fournier G.P."/>
        </authorList>
    </citation>
    <scope>NUCLEOTIDE SEQUENCE [LARGE SCALE GENOMIC DNA]</scope>
    <source>
        <strain evidence="3 4">CCALA 016</strain>
    </source>
</reference>
<dbReference type="GO" id="GO:0016075">
    <property type="term" value="P:rRNA catabolic process"/>
    <property type="evidence" value="ECO:0007669"/>
    <property type="project" value="TreeGrafter"/>
</dbReference>
<dbReference type="OrthoDB" id="9808744at2"/>
<dbReference type="SUPFAM" id="SSF50118">
    <property type="entry name" value="Cell growth inhibitor/plasmid maintenance toxic component"/>
    <property type="match status" value="1"/>
</dbReference>
<dbReference type="Proteomes" id="UP000239001">
    <property type="component" value="Unassembled WGS sequence"/>
</dbReference>
<dbReference type="Pfam" id="PF02452">
    <property type="entry name" value="PemK_toxin"/>
    <property type="match status" value="1"/>
</dbReference>
<evidence type="ECO:0000313" key="3">
    <source>
        <dbReference type="EMBL" id="PSF32487.1"/>
    </source>
</evidence>
<evidence type="ECO:0000256" key="2">
    <source>
        <dbReference type="ARBA" id="ARBA00022649"/>
    </source>
</evidence>
<keyword evidence="2" id="KW-1277">Toxin-antitoxin system</keyword>
<keyword evidence="3" id="KW-0255">Endonuclease</keyword>
<dbReference type="Gene3D" id="2.30.30.110">
    <property type="match status" value="1"/>
</dbReference>
<name>A0A2T1LSA4_9CHRO</name>
<dbReference type="GO" id="GO:0003677">
    <property type="term" value="F:DNA binding"/>
    <property type="evidence" value="ECO:0007669"/>
    <property type="project" value="InterPro"/>
</dbReference>